<organism evidence="1">
    <name type="scientific">Lygus hesperus</name>
    <name type="common">Western plant bug</name>
    <dbReference type="NCBI Taxonomy" id="30085"/>
    <lineage>
        <taxon>Eukaryota</taxon>
        <taxon>Metazoa</taxon>
        <taxon>Ecdysozoa</taxon>
        <taxon>Arthropoda</taxon>
        <taxon>Hexapoda</taxon>
        <taxon>Insecta</taxon>
        <taxon>Pterygota</taxon>
        <taxon>Neoptera</taxon>
        <taxon>Paraneoptera</taxon>
        <taxon>Hemiptera</taxon>
        <taxon>Heteroptera</taxon>
        <taxon>Panheteroptera</taxon>
        <taxon>Cimicomorpha</taxon>
        <taxon>Miridae</taxon>
        <taxon>Mirini</taxon>
        <taxon>Lygus</taxon>
    </lineage>
</organism>
<dbReference type="AlphaFoldDB" id="A0A0K8S9B3"/>
<dbReference type="EMBL" id="GBRD01015955">
    <property type="protein sequence ID" value="JAG49871.1"/>
    <property type="molecule type" value="Transcribed_RNA"/>
</dbReference>
<protein>
    <submittedName>
        <fullName evidence="1">Uncharacterized protein</fullName>
    </submittedName>
</protein>
<accession>A0A0K8S9B3</accession>
<evidence type="ECO:0000313" key="1">
    <source>
        <dbReference type="EMBL" id="JAG49871.1"/>
    </source>
</evidence>
<name>A0A0K8S9B3_LYGHE</name>
<reference evidence="1" key="1">
    <citation type="submission" date="2014-09" db="EMBL/GenBank/DDBJ databases">
        <authorList>
            <person name="Magalhaes I.L.F."/>
            <person name="Oliveira U."/>
            <person name="Santos F.R."/>
            <person name="Vidigal T.H.D.A."/>
            <person name="Brescovit A.D."/>
            <person name="Santos A.J."/>
        </authorList>
    </citation>
    <scope>NUCLEOTIDE SEQUENCE</scope>
</reference>
<proteinExistence type="predicted"/>
<sequence length="131" mass="14814">MTSQKNIENKQRAGTFPHGNNISQNIYKCPFLDIFTIICTGQTTPGLAPPIAEQKLERAQIPRCARKTRKRENKAGGFSERLLYDANFSEYHEHVVNRHYKLPPPSIEAGPQLGLRYSWHKPLGITLLSGV</sequence>